<organism evidence="1 2">
    <name type="scientific">Citrobacter meridianamericanus</name>
    <dbReference type="NCBI Taxonomy" id="2894201"/>
    <lineage>
        <taxon>Bacteria</taxon>
        <taxon>Pseudomonadati</taxon>
        <taxon>Pseudomonadota</taxon>
        <taxon>Gammaproteobacteria</taxon>
        <taxon>Enterobacterales</taxon>
        <taxon>Enterobacteriaceae</taxon>
        <taxon>Citrobacter</taxon>
    </lineage>
</organism>
<comment type="caution">
    <text evidence="1">The sequence shown here is derived from an EMBL/GenBank/DDBJ whole genome shotgun (WGS) entry which is preliminary data.</text>
</comment>
<accession>A0ABT1B8J1</accession>
<gene>
    <name evidence="1" type="ORF">LOD26_09105</name>
</gene>
<sequence>MKICRPLWTKGILLSPQYFQQQTLINSLDDEGISRIGVMHPWGVWCAEFDAQALIQGRVKPVPTGKINTIRKMSCH</sequence>
<protein>
    <submittedName>
        <fullName evidence="1">Uncharacterized protein</fullName>
    </submittedName>
</protein>
<proteinExistence type="predicted"/>
<dbReference type="Proteomes" id="UP001139290">
    <property type="component" value="Unassembled WGS sequence"/>
</dbReference>
<name>A0ABT1B8J1_9ENTR</name>
<evidence type="ECO:0000313" key="1">
    <source>
        <dbReference type="EMBL" id="MCO5781484.1"/>
    </source>
</evidence>
<keyword evidence="2" id="KW-1185">Reference proteome</keyword>
<dbReference type="RefSeq" id="WP_252838147.1">
    <property type="nucleotide sequence ID" value="NZ_JAJJVQ010000003.1"/>
</dbReference>
<evidence type="ECO:0000313" key="2">
    <source>
        <dbReference type="Proteomes" id="UP001139290"/>
    </source>
</evidence>
<dbReference type="EMBL" id="JAJJVQ010000003">
    <property type="protein sequence ID" value="MCO5781484.1"/>
    <property type="molecule type" value="Genomic_DNA"/>
</dbReference>
<reference evidence="1" key="1">
    <citation type="submission" date="2021-11" db="EMBL/GenBank/DDBJ databases">
        <title>Citrobacter meridianamericanus sp. nov. isolated from soil.</title>
        <authorList>
            <person name="Furlan J.P.R."/>
            <person name="Stehling E.G."/>
        </authorList>
    </citation>
    <scope>NUCLEOTIDE SEQUENCE</scope>
    <source>
        <strain evidence="1">BR102</strain>
    </source>
</reference>